<dbReference type="InterPro" id="IPR016185">
    <property type="entry name" value="PreATP-grasp_dom_sf"/>
</dbReference>
<dbReference type="Gene3D" id="3.40.50.20">
    <property type="match status" value="1"/>
</dbReference>
<dbReference type="InterPro" id="IPR004218">
    <property type="entry name" value="GSHS_ATP-bd"/>
</dbReference>
<evidence type="ECO:0000256" key="9">
    <source>
        <dbReference type="ARBA" id="ARBA00023211"/>
    </source>
</evidence>
<sequence length="348" mass="39088">MRIAFVVNDVKTEYPRYTSVFLAFKMHNRGHEVYFIGVGDLSYLSDGRMGGLAYQAEGDKYKTTKTYLRALRSKDNSPKMITSDDLDILFLRNDPAQDAGERPWAQTAGIIFGQLAAERGVTVLNDPFSLSNALNKMYFQHFPEEVRPKSIITRNAEEIIEFFNQQNDNIILKPIQGSGGHNVFMIKKDDHPNLNQIIEAIGREGYIIAQEYLPEATKGDTRLFVMNGRPLEMDGKFAAVQRVNKEDDIRSNMHVGGKANKAKIDERALKIAELIRPKLVQDGMFLVGLDIVGDKLLEINVFSPGGLYACSDLQGVDFSEKVIEALENKVRYRGVYNGSLNNQIVASL</sequence>
<dbReference type="GO" id="GO:0005737">
    <property type="term" value="C:cytoplasm"/>
    <property type="evidence" value="ECO:0007669"/>
    <property type="project" value="TreeGrafter"/>
</dbReference>
<evidence type="ECO:0000313" key="13">
    <source>
        <dbReference type="Proteomes" id="UP000223913"/>
    </source>
</evidence>
<comment type="catalytic activity">
    <reaction evidence="10">
        <text>gamma-L-glutamyl-L-cysteine + glycine + ATP = glutathione + ADP + phosphate + H(+)</text>
        <dbReference type="Rhea" id="RHEA:13557"/>
        <dbReference type="ChEBI" id="CHEBI:15378"/>
        <dbReference type="ChEBI" id="CHEBI:30616"/>
        <dbReference type="ChEBI" id="CHEBI:43474"/>
        <dbReference type="ChEBI" id="CHEBI:57305"/>
        <dbReference type="ChEBI" id="CHEBI:57925"/>
        <dbReference type="ChEBI" id="CHEBI:58173"/>
        <dbReference type="ChEBI" id="CHEBI:456216"/>
        <dbReference type="EC" id="6.3.2.3"/>
    </reaction>
</comment>
<comment type="pathway">
    <text evidence="10">Sulfur metabolism; glutathione biosynthesis; glutathione from L-cysteine and L-glutamate: step 2/2.</text>
</comment>
<proteinExistence type="inferred from homology"/>
<dbReference type="PANTHER" id="PTHR21621">
    <property type="entry name" value="RIBOSOMAL PROTEIN S6 MODIFICATION PROTEIN"/>
    <property type="match status" value="1"/>
</dbReference>
<dbReference type="SUPFAM" id="SSF52440">
    <property type="entry name" value="PreATP-grasp domain"/>
    <property type="match status" value="1"/>
</dbReference>
<evidence type="ECO:0000256" key="2">
    <source>
        <dbReference type="ARBA" id="ARBA00001946"/>
    </source>
</evidence>
<evidence type="ECO:0000313" key="12">
    <source>
        <dbReference type="EMBL" id="PHN04576.1"/>
    </source>
</evidence>
<evidence type="ECO:0000256" key="10">
    <source>
        <dbReference type="HAMAP-Rule" id="MF_00162"/>
    </source>
</evidence>
<dbReference type="EMBL" id="PDUD01000025">
    <property type="protein sequence ID" value="PHN04576.1"/>
    <property type="molecule type" value="Genomic_DNA"/>
</dbReference>
<keyword evidence="3 10" id="KW-0436">Ligase</keyword>
<gene>
    <name evidence="10" type="primary">gshB</name>
    <name evidence="12" type="ORF">CRP01_21465</name>
</gene>
<comment type="cofactor">
    <cofactor evidence="2">
        <name>Mg(2+)</name>
        <dbReference type="ChEBI" id="CHEBI:18420"/>
    </cofactor>
</comment>
<dbReference type="UniPathway" id="UPA00142">
    <property type="reaction ID" value="UER00210"/>
</dbReference>
<dbReference type="InterPro" id="IPR011761">
    <property type="entry name" value="ATP-grasp"/>
</dbReference>
<dbReference type="HAMAP" id="MF_00162">
    <property type="entry name" value="GSH_S"/>
    <property type="match status" value="1"/>
</dbReference>
<comment type="caution">
    <text evidence="12">The sequence shown here is derived from an EMBL/GenBank/DDBJ whole genome shotgun (WGS) entry which is preliminary data.</text>
</comment>
<keyword evidence="9" id="KW-0464">Manganese</keyword>
<reference evidence="12 13" key="1">
    <citation type="submission" date="2017-10" db="EMBL/GenBank/DDBJ databases">
        <title>The draft genome sequence of Lewinella nigricans NBRC 102662.</title>
        <authorList>
            <person name="Wang K."/>
        </authorList>
    </citation>
    <scope>NUCLEOTIDE SEQUENCE [LARGE SCALE GENOMIC DNA]</scope>
    <source>
        <strain evidence="12 13">NBRC 102662</strain>
    </source>
</reference>
<dbReference type="AlphaFoldDB" id="A0A2D0N854"/>
<feature type="domain" description="ATP-grasp" evidence="11">
    <location>
        <begin position="136"/>
        <end position="327"/>
    </location>
</feature>
<dbReference type="PROSITE" id="PS50975">
    <property type="entry name" value="ATP_GRASP"/>
    <property type="match status" value="1"/>
</dbReference>
<evidence type="ECO:0000256" key="4">
    <source>
        <dbReference type="ARBA" id="ARBA00022684"/>
    </source>
</evidence>
<dbReference type="GO" id="GO:0004363">
    <property type="term" value="F:glutathione synthase activity"/>
    <property type="evidence" value="ECO:0007669"/>
    <property type="project" value="UniProtKB-UniRule"/>
</dbReference>
<dbReference type="Pfam" id="PF02955">
    <property type="entry name" value="GSH-S_ATP"/>
    <property type="match status" value="1"/>
</dbReference>
<dbReference type="GO" id="GO:0046872">
    <property type="term" value="F:metal ion binding"/>
    <property type="evidence" value="ECO:0007669"/>
    <property type="project" value="UniProtKB-KW"/>
</dbReference>
<evidence type="ECO:0000256" key="3">
    <source>
        <dbReference type="ARBA" id="ARBA00022598"/>
    </source>
</evidence>
<dbReference type="Proteomes" id="UP000223913">
    <property type="component" value="Unassembled WGS sequence"/>
</dbReference>
<keyword evidence="5" id="KW-0479">Metal-binding</keyword>
<dbReference type="Gene3D" id="3.30.470.20">
    <property type="entry name" value="ATP-grasp fold, B domain"/>
    <property type="match status" value="1"/>
</dbReference>
<accession>A0A2D0N854</accession>
<evidence type="ECO:0000256" key="8">
    <source>
        <dbReference type="ARBA" id="ARBA00022842"/>
    </source>
</evidence>
<dbReference type="InterPro" id="IPR013815">
    <property type="entry name" value="ATP_grasp_subdomain_1"/>
</dbReference>
<dbReference type="Pfam" id="PF02951">
    <property type="entry name" value="GSH-S_N"/>
    <property type="match status" value="1"/>
</dbReference>
<dbReference type="RefSeq" id="WP_099152150.1">
    <property type="nucleotide sequence ID" value="NZ_PDUD01000025.1"/>
</dbReference>
<dbReference type="Gene3D" id="3.30.1490.20">
    <property type="entry name" value="ATP-grasp fold, A domain"/>
    <property type="match status" value="1"/>
</dbReference>
<keyword evidence="8" id="KW-0460">Magnesium</keyword>
<dbReference type="NCBIfam" id="NF009110">
    <property type="entry name" value="PRK12458.1"/>
    <property type="match status" value="1"/>
</dbReference>
<organism evidence="12 13">
    <name type="scientific">Flavilitoribacter nigricans (strain ATCC 23147 / DSM 23189 / NBRC 102662 / NCIMB 1420 / SS-2)</name>
    <name type="common">Lewinella nigricans</name>
    <dbReference type="NCBI Taxonomy" id="1122177"/>
    <lineage>
        <taxon>Bacteria</taxon>
        <taxon>Pseudomonadati</taxon>
        <taxon>Bacteroidota</taxon>
        <taxon>Saprospiria</taxon>
        <taxon>Saprospirales</taxon>
        <taxon>Lewinellaceae</taxon>
        <taxon>Flavilitoribacter</taxon>
    </lineage>
</organism>
<name>A0A2D0N854_FLAN2</name>
<dbReference type="InterPro" id="IPR006284">
    <property type="entry name" value="Glut_synth_pro"/>
</dbReference>
<evidence type="ECO:0000256" key="6">
    <source>
        <dbReference type="ARBA" id="ARBA00022741"/>
    </source>
</evidence>
<keyword evidence="4 10" id="KW-0317">Glutathione biosynthesis</keyword>
<dbReference type="SUPFAM" id="SSF56059">
    <property type="entry name" value="Glutathione synthetase ATP-binding domain-like"/>
    <property type="match status" value="1"/>
</dbReference>
<dbReference type="InterPro" id="IPR004215">
    <property type="entry name" value="GSHS_N"/>
</dbReference>
<dbReference type="GO" id="GO:0005524">
    <property type="term" value="F:ATP binding"/>
    <property type="evidence" value="ECO:0007669"/>
    <property type="project" value="UniProtKB-UniRule"/>
</dbReference>
<keyword evidence="7 10" id="KW-0067">ATP-binding</keyword>
<evidence type="ECO:0000256" key="5">
    <source>
        <dbReference type="ARBA" id="ARBA00022723"/>
    </source>
</evidence>
<evidence type="ECO:0000259" key="11">
    <source>
        <dbReference type="PROSITE" id="PS50975"/>
    </source>
</evidence>
<dbReference type="EC" id="6.3.2.3" evidence="10"/>
<comment type="cofactor">
    <cofactor evidence="1">
        <name>Mn(2+)</name>
        <dbReference type="ChEBI" id="CHEBI:29035"/>
    </cofactor>
</comment>
<evidence type="ECO:0000256" key="7">
    <source>
        <dbReference type="ARBA" id="ARBA00022840"/>
    </source>
</evidence>
<protein>
    <recommendedName>
        <fullName evidence="10">Glutathione synthetase</fullName>
        <ecNumber evidence="10">6.3.2.3</ecNumber>
    </recommendedName>
    <alternativeName>
        <fullName evidence="10">GSH synthetase</fullName>
        <shortName evidence="10">GSH-S</shortName>
        <shortName evidence="10">GSHase</shortName>
    </alternativeName>
    <alternativeName>
        <fullName evidence="10">Glutathione synthase</fullName>
    </alternativeName>
</protein>
<dbReference type="OrthoDB" id="9785415at2"/>
<comment type="similarity">
    <text evidence="10">Belongs to the prokaryotic GSH synthase family.</text>
</comment>
<keyword evidence="6 10" id="KW-0547">Nucleotide-binding</keyword>
<keyword evidence="13" id="KW-1185">Reference proteome</keyword>
<evidence type="ECO:0000256" key="1">
    <source>
        <dbReference type="ARBA" id="ARBA00001936"/>
    </source>
</evidence>
<dbReference type="PANTHER" id="PTHR21621:SF4">
    <property type="entry name" value="GLUTATHIONE SYNTHETASE"/>
    <property type="match status" value="1"/>
</dbReference>